<evidence type="ECO:0000256" key="2">
    <source>
        <dbReference type="SAM" id="MobiDB-lite"/>
    </source>
</evidence>
<feature type="coiled-coil region" evidence="1">
    <location>
        <begin position="294"/>
        <end position="321"/>
    </location>
</feature>
<dbReference type="EMBL" id="BQKI01000005">
    <property type="protein sequence ID" value="GJM94802.1"/>
    <property type="molecule type" value="Genomic_DNA"/>
</dbReference>
<reference evidence="3" key="1">
    <citation type="journal article" date="2018" name="DNA Res.">
        <title>Multiple hybrid de novo genome assembly of finger millet, an orphan allotetraploid crop.</title>
        <authorList>
            <person name="Hatakeyama M."/>
            <person name="Aluri S."/>
            <person name="Balachadran M.T."/>
            <person name="Sivarajan S.R."/>
            <person name="Patrignani A."/>
            <person name="Gruter S."/>
            <person name="Poveda L."/>
            <person name="Shimizu-Inatsugi R."/>
            <person name="Baeten J."/>
            <person name="Francoijs K.J."/>
            <person name="Nataraja K.N."/>
            <person name="Reddy Y.A.N."/>
            <person name="Phadnis S."/>
            <person name="Ravikumar R.L."/>
            <person name="Schlapbach R."/>
            <person name="Sreeman S.M."/>
            <person name="Shimizu K.K."/>
        </authorList>
    </citation>
    <scope>NUCLEOTIDE SEQUENCE</scope>
</reference>
<name>A0AAV5C9Q5_ELECO</name>
<sequence>MHLLAAMEPDYCNQNNSGSIRKGLLQQRVKSETEELHDGIMSERVNNLSVTKPQEMDPGFQHQEPAVILHQAPSAMAMNFFLSTSFSASLLPILRKPATVPSVSFSLKPRRYLSLSRIPPNPPRLSRIPTSSSCKPPTAGVIPSVATASRTLLFLLVASLLSLSGVRPRPALASAPTPTQQPQEIEGQDEHQESEECKQQGEDDVKKSEEEVKDEEREEALMQQGNEEEEEEKGEEDVEADEEVKMYLAILSRNPGDVDALKCVLYAKMRRANWDGALRYARRLREAEPGEVEWRLMEAQLHELRGDLAEAERQFREVLAEDPLLIRALHGLALSMDKRPEASSAIEMLENALQLAVSEKRVPEERNIKLLIAQMHVVKSEFDIASEKLQNLINEDPRDFRPHLCQGIVYALLDKKDEANVQFDIYRSLVPDEFPDKSFINDIILAAKTESNDRVKEFGSEFVWEK</sequence>
<dbReference type="AlphaFoldDB" id="A0AAV5C9Q5"/>
<evidence type="ECO:0000256" key="1">
    <source>
        <dbReference type="SAM" id="Coils"/>
    </source>
</evidence>
<evidence type="ECO:0000313" key="4">
    <source>
        <dbReference type="Proteomes" id="UP001054889"/>
    </source>
</evidence>
<accession>A0AAV5C9Q5</accession>
<gene>
    <name evidence="3" type="primary">ga11481</name>
    <name evidence="3" type="ORF">PR202_ga11481</name>
</gene>
<feature type="region of interest" description="Disordered" evidence="2">
    <location>
        <begin position="118"/>
        <end position="137"/>
    </location>
</feature>
<comment type="caution">
    <text evidence="3">The sequence shown here is derived from an EMBL/GenBank/DDBJ whole genome shotgun (WGS) entry which is preliminary data.</text>
</comment>
<proteinExistence type="predicted"/>
<feature type="region of interest" description="Disordered" evidence="2">
    <location>
        <begin position="171"/>
        <end position="240"/>
    </location>
</feature>
<evidence type="ECO:0000313" key="3">
    <source>
        <dbReference type="EMBL" id="GJM94802.1"/>
    </source>
</evidence>
<keyword evidence="1" id="KW-0175">Coiled coil</keyword>
<dbReference type="SUPFAM" id="SSF48452">
    <property type="entry name" value="TPR-like"/>
    <property type="match status" value="1"/>
</dbReference>
<keyword evidence="4" id="KW-1185">Reference proteome</keyword>
<dbReference type="Proteomes" id="UP001054889">
    <property type="component" value="Unassembled WGS sequence"/>
</dbReference>
<reference evidence="3" key="2">
    <citation type="submission" date="2021-12" db="EMBL/GenBank/DDBJ databases">
        <title>Resequencing data analysis of finger millet.</title>
        <authorList>
            <person name="Hatakeyama M."/>
            <person name="Aluri S."/>
            <person name="Balachadran M.T."/>
            <person name="Sivarajan S.R."/>
            <person name="Poveda L."/>
            <person name="Shimizu-Inatsugi R."/>
            <person name="Schlapbach R."/>
            <person name="Sreeman S.M."/>
            <person name="Shimizu K.K."/>
        </authorList>
    </citation>
    <scope>NUCLEOTIDE SEQUENCE</scope>
</reference>
<organism evidence="3 4">
    <name type="scientific">Eleusine coracana subsp. coracana</name>
    <dbReference type="NCBI Taxonomy" id="191504"/>
    <lineage>
        <taxon>Eukaryota</taxon>
        <taxon>Viridiplantae</taxon>
        <taxon>Streptophyta</taxon>
        <taxon>Embryophyta</taxon>
        <taxon>Tracheophyta</taxon>
        <taxon>Spermatophyta</taxon>
        <taxon>Magnoliopsida</taxon>
        <taxon>Liliopsida</taxon>
        <taxon>Poales</taxon>
        <taxon>Poaceae</taxon>
        <taxon>PACMAD clade</taxon>
        <taxon>Chloridoideae</taxon>
        <taxon>Cynodonteae</taxon>
        <taxon>Eleusininae</taxon>
        <taxon>Eleusine</taxon>
    </lineage>
</organism>
<evidence type="ECO:0008006" key="5">
    <source>
        <dbReference type="Google" id="ProtNLM"/>
    </source>
</evidence>
<feature type="compositionally biased region" description="Basic and acidic residues" evidence="2">
    <location>
        <begin position="188"/>
        <end position="210"/>
    </location>
</feature>
<protein>
    <recommendedName>
        <fullName evidence="5">Protein SLOW GREEN 1, chloroplastic</fullName>
    </recommendedName>
</protein>
<dbReference type="InterPro" id="IPR011990">
    <property type="entry name" value="TPR-like_helical_dom_sf"/>
</dbReference>
<dbReference type="PANTHER" id="PTHR36350">
    <property type="entry name" value="TRANSMEMBRANE PROTEIN"/>
    <property type="match status" value="1"/>
</dbReference>
<feature type="compositionally biased region" description="Acidic residues" evidence="2">
    <location>
        <begin position="226"/>
        <end position="240"/>
    </location>
</feature>
<dbReference type="PANTHER" id="PTHR36350:SF3">
    <property type="entry name" value="TRANSMEMBRANE PROTEIN"/>
    <property type="match status" value="1"/>
</dbReference>
<dbReference type="Gene3D" id="1.25.40.10">
    <property type="entry name" value="Tetratricopeptide repeat domain"/>
    <property type="match status" value="1"/>
</dbReference>